<accession>A0A0P9CKN9</accession>
<gene>
    <name evidence="1" type="ORF">SE17_43415</name>
</gene>
<protein>
    <submittedName>
        <fullName evidence="1">Uncharacterized protein</fullName>
    </submittedName>
</protein>
<dbReference type="AlphaFoldDB" id="A0A0P9CKN9"/>
<name>A0A0P9CKN9_9CHLR</name>
<sequence>MPRRHKGFQEIENLRAFAKIESAVLKRSTKILATENTENTECLAQHSVASVRSEAQRICSLL</sequence>
<keyword evidence="2" id="KW-1185">Reference proteome</keyword>
<dbReference type="Proteomes" id="UP000050509">
    <property type="component" value="Unassembled WGS sequence"/>
</dbReference>
<dbReference type="EMBL" id="LJCR01003590">
    <property type="protein sequence ID" value="KPV46319.1"/>
    <property type="molecule type" value="Genomic_DNA"/>
</dbReference>
<comment type="caution">
    <text evidence="1">The sequence shown here is derived from an EMBL/GenBank/DDBJ whole genome shotgun (WGS) entry which is preliminary data.</text>
</comment>
<evidence type="ECO:0000313" key="1">
    <source>
        <dbReference type="EMBL" id="KPV46319.1"/>
    </source>
</evidence>
<organism evidence="1 2">
    <name type="scientific">Kouleothrix aurantiaca</name>
    <dbReference type="NCBI Taxonomy" id="186479"/>
    <lineage>
        <taxon>Bacteria</taxon>
        <taxon>Bacillati</taxon>
        <taxon>Chloroflexota</taxon>
        <taxon>Chloroflexia</taxon>
        <taxon>Chloroflexales</taxon>
        <taxon>Roseiflexineae</taxon>
        <taxon>Roseiflexaceae</taxon>
        <taxon>Kouleothrix</taxon>
    </lineage>
</organism>
<reference evidence="1 2" key="1">
    <citation type="submission" date="2015-09" db="EMBL/GenBank/DDBJ databases">
        <title>Draft genome sequence of Kouleothrix aurantiaca JCM 19913.</title>
        <authorList>
            <person name="Hemp J."/>
        </authorList>
    </citation>
    <scope>NUCLEOTIDE SEQUENCE [LARGE SCALE GENOMIC DNA]</scope>
    <source>
        <strain evidence="1 2">COM-B</strain>
    </source>
</reference>
<evidence type="ECO:0000313" key="2">
    <source>
        <dbReference type="Proteomes" id="UP000050509"/>
    </source>
</evidence>
<proteinExistence type="predicted"/>